<dbReference type="OrthoDB" id="249087at2759"/>
<name>A0A8H6SD00_9AGAR</name>
<evidence type="ECO:0000256" key="3">
    <source>
        <dbReference type="ARBA" id="ARBA00021347"/>
    </source>
</evidence>
<dbReference type="FunFam" id="3.30.710.10:FF:000035">
    <property type="entry name" value="Elongin C transcription elongation factor"/>
    <property type="match status" value="1"/>
</dbReference>
<proteinExistence type="inferred from homology"/>
<organism evidence="5 6">
    <name type="scientific">Mycena indigotica</name>
    <dbReference type="NCBI Taxonomy" id="2126181"/>
    <lineage>
        <taxon>Eukaryota</taxon>
        <taxon>Fungi</taxon>
        <taxon>Dikarya</taxon>
        <taxon>Basidiomycota</taxon>
        <taxon>Agaricomycotina</taxon>
        <taxon>Agaricomycetes</taxon>
        <taxon>Agaricomycetidae</taxon>
        <taxon>Agaricales</taxon>
        <taxon>Marasmiineae</taxon>
        <taxon>Mycenaceae</taxon>
        <taxon>Mycena</taxon>
    </lineage>
</organism>
<dbReference type="PANTHER" id="PTHR20648">
    <property type="entry name" value="ELONGIN-C"/>
    <property type="match status" value="1"/>
</dbReference>
<keyword evidence="4" id="KW-0539">Nucleus</keyword>
<comment type="subcellular location">
    <subcellularLocation>
        <location evidence="1">Nucleus</location>
    </subcellularLocation>
</comment>
<dbReference type="SMART" id="SM00512">
    <property type="entry name" value="Skp1"/>
    <property type="match status" value="1"/>
</dbReference>
<dbReference type="AlphaFoldDB" id="A0A8H6SD00"/>
<dbReference type="Gene3D" id="3.30.710.10">
    <property type="entry name" value="Potassium Channel Kv1.1, Chain A"/>
    <property type="match status" value="1"/>
</dbReference>
<sequence length="115" mass="12916">MAPKTKHAETDVTDDWVRITSEDGYTFLVRRPVANASGTMSDSLDTEGNYAEALARHVPIQQRAAIVDKLLDYMLFKAHYKDPAASEDVPVHELLERITPEIVLELLLGADYQNM</sequence>
<protein>
    <recommendedName>
        <fullName evidence="3">Elongin-C</fullName>
    </recommendedName>
</protein>
<comment type="similarity">
    <text evidence="2">Belongs to the SKP1 family.</text>
</comment>
<reference evidence="5" key="1">
    <citation type="submission" date="2020-05" db="EMBL/GenBank/DDBJ databases">
        <title>Mycena genomes resolve the evolution of fungal bioluminescence.</title>
        <authorList>
            <person name="Tsai I.J."/>
        </authorList>
    </citation>
    <scope>NUCLEOTIDE SEQUENCE</scope>
    <source>
        <strain evidence="5">171206Taipei</strain>
    </source>
</reference>
<dbReference type="GO" id="GO:0006511">
    <property type="term" value="P:ubiquitin-dependent protein catabolic process"/>
    <property type="evidence" value="ECO:0007669"/>
    <property type="project" value="InterPro"/>
</dbReference>
<gene>
    <name evidence="5" type="ORF">MIND_00950000</name>
</gene>
<dbReference type="InterPro" id="IPR001232">
    <property type="entry name" value="SKP1-like"/>
</dbReference>
<dbReference type="Proteomes" id="UP000636479">
    <property type="component" value="Unassembled WGS sequence"/>
</dbReference>
<evidence type="ECO:0000256" key="4">
    <source>
        <dbReference type="ARBA" id="ARBA00023242"/>
    </source>
</evidence>
<dbReference type="RefSeq" id="XP_037217528.1">
    <property type="nucleotide sequence ID" value="XM_037366116.1"/>
</dbReference>
<dbReference type="SUPFAM" id="SSF54695">
    <property type="entry name" value="POZ domain"/>
    <property type="match status" value="1"/>
</dbReference>
<accession>A0A8H6SD00</accession>
<evidence type="ECO:0000256" key="2">
    <source>
        <dbReference type="ARBA" id="ARBA00009993"/>
    </source>
</evidence>
<dbReference type="GO" id="GO:0005634">
    <property type="term" value="C:nucleus"/>
    <property type="evidence" value="ECO:0007669"/>
    <property type="project" value="UniProtKB-SubCell"/>
</dbReference>
<dbReference type="GeneID" id="59348632"/>
<keyword evidence="6" id="KW-1185">Reference proteome</keyword>
<evidence type="ECO:0000313" key="6">
    <source>
        <dbReference type="Proteomes" id="UP000636479"/>
    </source>
</evidence>
<dbReference type="EMBL" id="JACAZF010000008">
    <property type="protein sequence ID" value="KAF7297169.1"/>
    <property type="molecule type" value="Genomic_DNA"/>
</dbReference>
<dbReference type="InterPro" id="IPR039948">
    <property type="entry name" value="ELC1"/>
</dbReference>
<dbReference type="InterPro" id="IPR011333">
    <property type="entry name" value="SKP1/BTB/POZ_sf"/>
</dbReference>
<comment type="caution">
    <text evidence="5">The sequence shown here is derived from an EMBL/GenBank/DDBJ whole genome shotgun (WGS) entry which is preliminary data.</text>
</comment>
<evidence type="ECO:0000256" key="1">
    <source>
        <dbReference type="ARBA" id="ARBA00004123"/>
    </source>
</evidence>
<evidence type="ECO:0000313" key="5">
    <source>
        <dbReference type="EMBL" id="KAF7297169.1"/>
    </source>
</evidence>